<dbReference type="Gene3D" id="1.20.120.160">
    <property type="entry name" value="HPT domain"/>
    <property type="match status" value="1"/>
</dbReference>
<dbReference type="InterPro" id="IPR011047">
    <property type="entry name" value="Quinoprotein_ADH-like_sf"/>
</dbReference>
<evidence type="ECO:0000256" key="1">
    <source>
        <dbReference type="ARBA" id="ARBA00000085"/>
    </source>
</evidence>
<organism evidence="11 12">
    <name type="scientific">Aliiglaciecola litoralis</name>
    <dbReference type="NCBI Taxonomy" id="582857"/>
    <lineage>
        <taxon>Bacteria</taxon>
        <taxon>Pseudomonadati</taxon>
        <taxon>Pseudomonadota</taxon>
        <taxon>Gammaproteobacteria</taxon>
        <taxon>Alteromonadales</taxon>
        <taxon>Alteromonadaceae</taxon>
        <taxon>Aliiglaciecola</taxon>
    </lineage>
</organism>
<dbReference type="RefSeq" id="WP_343862016.1">
    <property type="nucleotide sequence ID" value="NZ_BAAAFD010000012.1"/>
</dbReference>
<evidence type="ECO:0000256" key="6">
    <source>
        <dbReference type="PROSITE-ProRule" id="PRU00169"/>
    </source>
</evidence>
<dbReference type="InterPro" id="IPR036641">
    <property type="entry name" value="HPT_dom_sf"/>
</dbReference>
<dbReference type="InterPro" id="IPR005467">
    <property type="entry name" value="His_kinase_dom"/>
</dbReference>
<keyword evidence="4" id="KW-0902">Two-component regulatory system</keyword>
<dbReference type="Pfam" id="PF00072">
    <property type="entry name" value="Response_reg"/>
    <property type="match status" value="1"/>
</dbReference>
<feature type="domain" description="Response regulatory" evidence="9">
    <location>
        <begin position="1085"/>
        <end position="1199"/>
    </location>
</feature>
<dbReference type="Pfam" id="PF01627">
    <property type="entry name" value="Hpt"/>
    <property type="match status" value="1"/>
</dbReference>
<evidence type="ECO:0000259" key="9">
    <source>
        <dbReference type="PROSITE" id="PS50110"/>
    </source>
</evidence>
<dbReference type="InterPro" id="IPR011006">
    <property type="entry name" value="CheY-like_superfamily"/>
</dbReference>
<keyword evidence="7" id="KW-0812">Transmembrane</keyword>
<dbReference type="Pfam" id="PF07495">
    <property type="entry name" value="Y_Y_Y"/>
    <property type="match status" value="1"/>
</dbReference>
<evidence type="ECO:0000256" key="2">
    <source>
        <dbReference type="ARBA" id="ARBA00012438"/>
    </source>
</evidence>
<dbReference type="SUPFAM" id="SSF52172">
    <property type="entry name" value="CheY-like"/>
    <property type="match status" value="1"/>
</dbReference>
<dbReference type="InterPro" id="IPR003661">
    <property type="entry name" value="HisK_dim/P_dom"/>
</dbReference>
<sequence length="1303" mass="147552">MLNTLSRYCLSVMTIFNLSWGVVFASEYNVELLDENNGFASSIIFSIVQDKNGYLWFGTGYDGLMRYDGKNVQRFQHDPNDPFSLPHNNAGNLTLDSEGNLWIGSWGGGAFKYEQSTDKFTQYQYDVSDPQSISSRKIQNIFEDVDGDIWLGSGDYGLNKFNPEQQSFTRYSYGGPHETPVPSGTADGRIWDIAQTSADMLWTGTNRGLTSFNKTTETFTSFIPNPDVAILGHNKIRHIIEGRGNTLFLGTDDGVLSFDQQTQAFTVLEIENHTSIGPIYSLIKTNFNQYWVTSNRGVFSFSEDNLTLKKVPLGFDDQCSQTLFQDRQGIIWLTCEGVGVYKVIKKNTFLLYTNPIVKSAYSLLATETDNVLIGTADKGIYKWSPSTNQLIALNANADQESQPEVRKMAQTSNGDIWFVNNHNVYKMDSDGKRHQIFAPSAMPKLELFDDFKEIIVDSDDTIWLGTAHGLFAMNDLATDFEYIALEDQRSIARMSNHVTSLDYIANNQIWIGTLSGLKLWNSRTKELKTYYIHDPQNISTRPNNFIYITFQDKEQRFWVSTMAGLYLFDKESGTFSLYSDYFSEEQNLGIRFIKEDNLGRLWLFTPLGGSRLNPDNGQIQHFDKTDGLSGSRYFIDLVTQASDGTIFVSSRDGIHYFDPSAIPERQLNSEILLTNFEVLGSPKDRHKTNIDTSDIDLAYDQNYLKFEFATLDFLRARQIKYSYMLEGFDSDWIENGSNNTAVYTNLDGGDYTFRVKAKFKEDLWYDDELAVNVHIATPFWLQWWMYIVYVCFIALGIYYYIHRQKQSVLKLERQVAEKTASIAHKSDKLEAANKVKSQFLANMSHEIRTPLTTVIGQAEAIICRDIESQDIYREVEVIHDNGLHLLALLNDILDLTKIEENKFELELQTQDLHDLLENIHRMFSIEAQSKGLSFHTTKQLPVPLFVDIDGLRVKQILINLCSNAIKFTQQGEVRFNVALNNNELVFTISDTGIGMHEEQTQQIFENFTQADASISRRFGGSGLGLSLSNELARLMDGKITVESEFGRGSVFTFSMPVPNLSDAINLTTQNTGYDFSTPEHLFNGSILLAEDHFENRRLIARLLKKLGLKVLTAGDGLEAIELYLQHNPDLVLLDIQMPKVDGIQAYKSLRAQGCQQPIIALTANAMSHDVEHYDSLGFDGILKKPLNRQELVTTIAKYFTTQTSDAKAKASNALGNVDMSDLVLEFKNSLSTEYQQFVVNEQNRDLEKMATQAHRLIGASQLFHFPTLADAATKLENCIKNEDLEQLNALTQALLDELIKAAG</sequence>
<dbReference type="SUPFAM" id="SSF63829">
    <property type="entry name" value="Calcium-dependent phosphotriesterase"/>
    <property type="match status" value="1"/>
</dbReference>
<dbReference type="Gene3D" id="3.30.565.10">
    <property type="entry name" value="Histidine kinase-like ATPase, C-terminal domain"/>
    <property type="match status" value="1"/>
</dbReference>
<keyword evidence="11" id="KW-0808">Transferase</keyword>
<dbReference type="SUPFAM" id="SSF55874">
    <property type="entry name" value="ATPase domain of HSP90 chaperone/DNA topoisomerase II/histidine kinase"/>
    <property type="match status" value="1"/>
</dbReference>
<dbReference type="SMART" id="SM00448">
    <property type="entry name" value="REC"/>
    <property type="match status" value="1"/>
</dbReference>
<dbReference type="SUPFAM" id="SSF47226">
    <property type="entry name" value="Histidine-containing phosphotransfer domain, HPT domain"/>
    <property type="match status" value="1"/>
</dbReference>
<evidence type="ECO:0000256" key="5">
    <source>
        <dbReference type="PROSITE-ProRule" id="PRU00110"/>
    </source>
</evidence>
<dbReference type="GO" id="GO:0016301">
    <property type="term" value="F:kinase activity"/>
    <property type="evidence" value="ECO:0007669"/>
    <property type="project" value="UniProtKB-KW"/>
</dbReference>
<evidence type="ECO:0000256" key="7">
    <source>
        <dbReference type="SAM" id="Phobius"/>
    </source>
</evidence>
<dbReference type="SUPFAM" id="SSF47384">
    <property type="entry name" value="Homodimeric domain of signal transducing histidine kinase"/>
    <property type="match status" value="1"/>
</dbReference>
<keyword evidence="3 6" id="KW-0597">Phosphoprotein</keyword>
<dbReference type="InterPro" id="IPR008207">
    <property type="entry name" value="Sig_transdc_His_kin_Hpt_dom"/>
</dbReference>
<keyword evidence="7" id="KW-1133">Transmembrane helix</keyword>
<dbReference type="Proteomes" id="UP001500359">
    <property type="component" value="Unassembled WGS sequence"/>
</dbReference>
<accession>A0ABP3X615</accession>
<dbReference type="SMART" id="SM00387">
    <property type="entry name" value="HATPase_c"/>
    <property type="match status" value="1"/>
</dbReference>
<name>A0ABP3X615_9ALTE</name>
<dbReference type="InterPro" id="IPR036890">
    <property type="entry name" value="HATPase_C_sf"/>
</dbReference>
<feature type="domain" description="HPt" evidence="10">
    <location>
        <begin position="1215"/>
        <end position="1303"/>
    </location>
</feature>
<evidence type="ECO:0000256" key="4">
    <source>
        <dbReference type="ARBA" id="ARBA00023012"/>
    </source>
</evidence>
<dbReference type="SUPFAM" id="SSF50998">
    <property type="entry name" value="Quinoprotein alcohol dehydrogenase-like"/>
    <property type="match status" value="1"/>
</dbReference>
<dbReference type="EMBL" id="BAAAFD010000012">
    <property type="protein sequence ID" value="GAA0859495.1"/>
    <property type="molecule type" value="Genomic_DNA"/>
</dbReference>
<dbReference type="Gene3D" id="2.60.40.10">
    <property type="entry name" value="Immunoglobulins"/>
    <property type="match status" value="1"/>
</dbReference>
<evidence type="ECO:0000313" key="12">
    <source>
        <dbReference type="Proteomes" id="UP001500359"/>
    </source>
</evidence>
<keyword evidence="7" id="KW-0472">Membrane</keyword>
<keyword evidence="12" id="KW-1185">Reference proteome</keyword>
<feature type="transmembrane region" description="Helical" evidence="7">
    <location>
        <begin position="783"/>
        <end position="801"/>
    </location>
</feature>
<dbReference type="InterPro" id="IPR011123">
    <property type="entry name" value="Y_Y_Y"/>
</dbReference>
<dbReference type="Pfam" id="PF07494">
    <property type="entry name" value="Reg_prop"/>
    <property type="match status" value="2"/>
</dbReference>
<dbReference type="CDD" id="cd00082">
    <property type="entry name" value="HisKA"/>
    <property type="match status" value="1"/>
</dbReference>
<dbReference type="SMART" id="SM00388">
    <property type="entry name" value="HisKA"/>
    <property type="match status" value="1"/>
</dbReference>
<dbReference type="PANTHER" id="PTHR43547">
    <property type="entry name" value="TWO-COMPONENT HISTIDINE KINASE"/>
    <property type="match status" value="1"/>
</dbReference>
<dbReference type="InterPro" id="IPR011110">
    <property type="entry name" value="Reg_prop"/>
</dbReference>
<evidence type="ECO:0000259" key="10">
    <source>
        <dbReference type="PROSITE" id="PS50894"/>
    </source>
</evidence>
<comment type="caution">
    <text evidence="11">The sequence shown here is derived from an EMBL/GenBank/DDBJ whole genome shotgun (WGS) entry which is preliminary data.</text>
</comment>
<dbReference type="InterPro" id="IPR013783">
    <property type="entry name" value="Ig-like_fold"/>
</dbReference>
<dbReference type="PROSITE" id="PS50110">
    <property type="entry name" value="RESPONSE_REGULATORY"/>
    <property type="match status" value="1"/>
</dbReference>
<keyword evidence="11" id="KW-0418">Kinase</keyword>
<feature type="domain" description="Histidine kinase" evidence="8">
    <location>
        <begin position="842"/>
        <end position="1059"/>
    </location>
</feature>
<evidence type="ECO:0000256" key="3">
    <source>
        <dbReference type="ARBA" id="ARBA00022553"/>
    </source>
</evidence>
<dbReference type="PROSITE" id="PS50894">
    <property type="entry name" value="HPT"/>
    <property type="match status" value="1"/>
</dbReference>
<dbReference type="CDD" id="cd17546">
    <property type="entry name" value="REC_hyHK_CKI1_RcsC-like"/>
    <property type="match status" value="1"/>
</dbReference>
<dbReference type="Gene3D" id="2.130.10.10">
    <property type="entry name" value="YVTN repeat-like/Quinoprotein amine dehydrogenase"/>
    <property type="match status" value="3"/>
</dbReference>
<protein>
    <recommendedName>
        <fullName evidence="2">histidine kinase</fullName>
        <ecNumber evidence="2">2.7.13.3</ecNumber>
    </recommendedName>
</protein>
<gene>
    <name evidence="11" type="ORF">GCM10009114_33180</name>
</gene>
<dbReference type="InterPro" id="IPR036097">
    <property type="entry name" value="HisK_dim/P_sf"/>
</dbReference>
<comment type="catalytic activity">
    <reaction evidence="1">
        <text>ATP + protein L-histidine = ADP + protein N-phospho-L-histidine.</text>
        <dbReference type="EC" id="2.7.13.3"/>
    </reaction>
</comment>
<dbReference type="InterPro" id="IPR003594">
    <property type="entry name" value="HATPase_dom"/>
</dbReference>
<dbReference type="Gene3D" id="1.10.287.130">
    <property type="match status" value="1"/>
</dbReference>
<evidence type="ECO:0000259" key="8">
    <source>
        <dbReference type="PROSITE" id="PS50109"/>
    </source>
</evidence>
<dbReference type="EC" id="2.7.13.3" evidence="2"/>
<dbReference type="PANTHER" id="PTHR43547:SF2">
    <property type="entry name" value="HYBRID SIGNAL TRANSDUCTION HISTIDINE KINASE C"/>
    <property type="match status" value="1"/>
</dbReference>
<dbReference type="InterPro" id="IPR004358">
    <property type="entry name" value="Sig_transdc_His_kin-like_C"/>
</dbReference>
<dbReference type="Pfam" id="PF00512">
    <property type="entry name" value="HisKA"/>
    <property type="match status" value="1"/>
</dbReference>
<evidence type="ECO:0000313" key="11">
    <source>
        <dbReference type="EMBL" id="GAA0859495.1"/>
    </source>
</evidence>
<dbReference type="InterPro" id="IPR015943">
    <property type="entry name" value="WD40/YVTN_repeat-like_dom_sf"/>
</dbReference>
<feature type="modified residue" description="4-aspartylphosphate" evidence="6">
    <location>
        <position position="1134"/>
    </location>
</feature>
<proteinExistence type="predicted"/>
<feature type="modified residue" description="Phosphohistidine" evidence="5">
    <location>
        <position position="1254"/>
    </location>
</feature>
<dbReference type="Pfam" id="PF02518">
    <property type="entry name" value="HATPase_c"/>
    <property type="match status" value="1"/>
</dbReference>
<dbReference type="InterPro" id="IPR001789">
    <property type="entry name" value="Sig_transdc_resp-reg_receiver"/>
</dbReference>
<dbReference type="PROSITE" id="PS50109">
    <property type="entry name" value="HIS_KIN"/>
    <property type="match status" value="1"/>
</dbReference>
<reference evidence="12" key="1">
    <citation type="journal article" date="2019" name="Int. J. Syst. Evol. Microbiol.">
        <title>The Global Catalogue of Microorganisms (GCM) 10K type strain sequencing project: providing services to taxonomists for standard genome sequencing and annotation.</title>
        <authorList>
            <consortium name="The Broad Institute Genomics Platform"/>
            <consortium name="The Broad Institute Genome Sequencing Center for Infectious Disease"/>
            <person name="Wu L."/>
            <person name="Ma J."/>
        </authorList>
    </citation>
    <scope>NUCLEOTIDE SEQUENCE [LARGE SCALE GENOMIC DNA]</scope>
    <source>
        <strain evidence="12">JCM 15896</strain>
    </source>
</reference>
<dbReference type="Gene3D" id="3.40.50.2300">
    <property type="match status" value="1"/>
</dbReference>
<dbReference type="PRINTS" id="PR00344">
    <property type="entry name" value="BCTRLSENSOR"/>
</dbReference>